<protein>
    <submittedName>
        <fullName evidence="1">Uncharacterized protein</fullName>
    </submittedName>
</protein>
<dbReference type="Proteomes" id="UP000288805">
    <property type="component" value="Unassembled WGS sequence"/>
</dbReference>
<name>A0A438CRW1_VITVI</name>
<comment type="caution">
    <text evidence="1">The sequence shown here is derived from an EMBL/GenBank/DDBJ whole genome shotgun (WGS) entry which is preliminary data.</text>
</comment>
<gene>
    <name evidence="1" type="ORF">CK203_111339</name>
</gene>
<reference evidence="1 2" key="1">
    <citation type="journal article" date="2018" name="PLoS Genet.">
        <title>Population sequencing reveals clonal diversity and ancestral inbreeding in the grapevine cultivar Chardonnay.</title>
        <authorList>
            <person name="Roach M.J."/>
            <person name="Johnson D.L."/>
            <person name="Bohlmann J."/>
            <person name="van Vuuren H.J."/>
            <person name="Jones S.J."/>
            <person name="Pretorius I.S."/>
            <person name="Schmidt S.A."/>
            <person name="Borneman A.R."/>
        </authorList>
    </citation>
    <scope>NUCLEOTIDE SEQUENCE [LARGE SCALE GENOMIC DNA]</scope>
    <source>
        <strain evidence="2">cv. Chardonnay</strain>
        <tissue evidence="1">Leaf</tissue>
    </source>
</reference>
<evidence type="ECO:0000313" key="1">
    <source>
        <dbReference type="EMBL" id="RVW25903.1"/>
    </source>
</evidence>
<organism evidence="1 2">
    <name type="scientific">Vitis vinifera</name>
    <name type="common">Grape</name>
    <dbReference type="NCBI Taxonomy" id="29760"/>
    <lineage>
        <taxon>Eukaryota</taxon>
        <taxon>Viridiplantae</taxon>
        <taxon>Streptophyta</taxon>
        <taxon>Embryophyta</taxon>
        <taxon>Tracheophyta</taxon>
        <taxon>Spermatophyta</taxon>
        <taxon>Magnoliopsida</taxon>
        <taxon>eudicotyledons</taxon>
        <taxon>Gunneridae</taxon>
        <taxon>Pentapetalae</taxon>
        <taxon>rosids</taxon>
        <taxon>Vitales</taxon>
        <taxon>Vitaceae</taxon>
        <taxon>Viteae</taxon>
        <taxon>Vitis</taxon>
    </lineage>
</organism>
<proteinExistence type="predicted"/>
<dbReference type="AlphaFoldDB" id="A0A438CRW1"/>
<accession>A0A438CRW1</accession>
<dbReference type="EMBL" id="QGNW01002052">
    <property type="protein sequence ID" value="RVW25903.1"/>
    <property type="molecule type" value="Genomic_DNA"/>
</dbReference>
<sequence>MFFSYQSFLMGKAASEGTLEVAKEVRGSGAIWLNKKCSCFFKERELRKLFSPVKYGGNGGKEAGMWKEFRVHGLATCWSGQDGSSKSQLDRFLFSDHPPIFLDFGELGKVRLCSDLKHVVKSGRVWGDDQGLVEKYEIGCTPSFLLSKKLQALKTDLKNGKESMFENPHIRRLDVAEDSFRCVVSSNRERLEIPFSKEKVVTALSEMRGDKAPDLNDFTMAF</sequence>
<evidence type="ECO:0000313" key="2">
    <source>
        <dbReference type="Proteomes" id="UP000288805"/>
    </source>
</evidence>